<feature type="domain" description="Aminodeoxyfutalosine deaminase/Imidazolonepropionase-like composite" evidence="9">
    <location>
        <begin position="41"/>
        <end position="62"/>
    </location>
</feature>
<keyword evidence="11" id="KW-1185">Reference proteome</keyword>
<feature type="binding site" evidence="7">
    <location>
        <position position="84"/>
    </location>
    <ligand>
        <name>Zn(2+)</name>
        <dbReference type="ChEBI" id="CHEBI:29105"/>
    </ligand>
</feature>
<evidence type="ECO:0000256" key="3">
    <source>
        <dbReference type="ARBA" id="ARBA00022801"/>
    </source>
</evidence>
<feature type="binding site" evidence="7">
    <location>
        <position position="156"/>
    </location>
    <ligand>
        <name>4-imidazolone-5-propanoate</name>
        <dbReference type="ChEBI" id="CHEBI:77893"/>
    </ligand>
</feature>
<organism evidence="10 11">
    <name type="scientific">Caldinitratiruptor microaerophilus</name>
    <dbReference type="NCBI Taxonomy" id="671077"/>
    <lineage>
        <taxon>Bacteria</taxon>
        <taxon>Bacillati</taxon>
        <taxon>Bacillota</taxon>
        <taxon>Clostridia</taxon>
        <taxon>Eubacteriales</taxon>
        <taxon>Symbiobacteriaceae</taxon>
        <taxon>Caldinitratiruptor</taxon>
    </lineage>
</organism>
<feature type="domain" description="Amidohydrolase-related" evidence="8">
    <location>
        <begin position="75"/>
        <end position="428"/>
    </location>
</feature>
<evidence type="ECO:0000313" key="11">
    <source>
        <dbReference type="Proteomes" id="UP001163687"/>
    </source>
</evidence>
<dbReference type="RefSeq" id="WP_264843083.1">
    <property type="nucleotide sequence ID" value="NZ_AP025628.1"/>
</dbReference>
<evidence type="ECO:0000259" key="9">
    <source>
        <dbReference type="Pfam" id="PF22039"/>
    </source>
</evidence>
<evidence type="ECO:0000256" key="4">
    <source>
        <dbReference type="ARBA" id="ARBA00022808"/>
    </source>
</evidence>
<feature type="binding site" evidence="7">
    <location>
        <position position="267"/>
    </location>
    <ligand>
        <name>Fe(3+)</name>
        <dbReference type="ChEBI" id="CHEBI:29034"/>
    </ligand>
</feature>
<reference evidence="10" key="1">
    <citation type="submission" date="2022-03" db="EMBL/GenBank/DDBJ databases">
        <title>Complete genome sequence of Caldinitratiruptor microaerophilus.</title>
        <authorList>
            <person name="Mukaiyama R."/>
            <person name="Nishiyama T."/>
            <person name="Ueda K."/>
        </authorList>
    </citation>
    <scope>NUCLEOTIDE SEQUENCE</scope>
    <source>
        <strain evidence="10">JCM 16183</strain>
    </source>
</reference>
<comment type="pathway">
    <text evidence="7">Amino-acid degradation; L-histidine degradation into L-glutamate; N-formimidoyl-L-glutamate from L-histidine: step 3/3.</text>
</comment>
<name>A0AA35CIB1_9FIRM</name>
<dbReference type="EC" id="3.5.2.7" evidence="1 7"/>
<evidence type="ECO:0000313" key="10">
    <source>
        <dbReference type="EMBL" id="BDG58959.1"/>
    </source>
</evidence>
<dbReference type="InterPro" id="IPR032466">
    <property type="entry name" value="Metal_Hydrolase"/>
</dbReference>
<dbReference type="GO" id="GO:0008270">
    <property type="term" value="F:zinc ion binding"/>
    <property type="evidence" value="ECO:0007669"/>
    <property type="project" value="UniProtKB-UniRule"/>
</dbReference>
<dbReference type="GO" id="GO:0005737">
    <property type="term" value="C:cytoplasm"/>
    <property type="evidence" value="ECO:0007669"/>
    <property type="project" value="UniProtKB-SubCell"/>
</dbReference>
<keyword evidence="7" id="KW-0963">Cytoplasm</keyword>
<keyword evidence="6 7" id="KW-0408">Iron</keyword>
<dbReference type="Pfam" id="PF01979">
    <property type="entry name" value="Amidohydro_1"/>
    <property type="match status" value="1"/>
</dbReference>
<dbReference type="KEGG" id="cmic:caldi_00490"/>
<dbReference type="Gene3D" id="2.30.40.10">
    <property type="entry name" value="Urease, subunit C, domain 1"/>
    <property type="match status" value="1"/>
</dbReference>
<dbReference type="SUPFAM" id="SSF51338">
    <property type="entry name" value="Composite domain of metallo-dependent hydrolases"/>
    <property type="match status" value="1"/>
</dbReference>
<accession>A0AA35CIB1</accession>
<dbReference type="GO" id="GO:0019556">
    <property type="term" value="P:L-histidine catabolic process to glutamate and formamide"/>
    <property type="evidence" value="ECO:0007669"/>
    <property type="project" value="UniProtKB-UniRule"/>
</dbReference>
<feature type="binding site" evidence="7">
    <location>
        <position position="93"/>
    </location>
    <ligand>
        <name>4-imidazolone-5-propanoate</name>
        <dbReference type="ChEBI" id="CHEBI:77893"/>
    </ligand>
</feature>
<comment type="function">
    <text evidence="7">Catalyzes the hydrolytic cleavage of the carbon-nitrogen bond in imidazolone-5-propanoate to yield N-formimidoyl-L-glutamate. It is the third step in the universal histidine degradation pathway.</text>
</comment>
<evidence type="ECO:0000256" key="6">
    <source>
        <dbReference type="ARBA" id="ARBA00023004"/>
    </source>
</evidence>
<keyword evidence="3 7" id="KW-0378">Hydrolase</keyword>
<dbReference type="SUPFAM" id="SSF51556">
    <property type="entry name" value="Metallo-dependent hydrolases"/>
    <property type="match status" value="1"/>
</dbReference>
<dbReference type="GO" id="GO:0050480">
    <property type="term" value="F:imidazolonepropionase activity"/>
    <property type="evidence" value="ECO:0007669"/>
    <property type="project" value="UniProtKB-UniRule"/>
</dbReference>
<feature type="binding site" evidence="7">
    <location>
        <position position="202"/>
    </location>
    <ligand>
        <name>4-imidazolone-5-propanoate</name>
        <dbReference type="ChEBI" id="CHEBI:77893"/>
    </ligand>
</feature>
<feature type="binding site" evidence="7">
    <location>
        <position position="267"/>
    </location>
    <ligand>
        <name>Zn(2+)</name>
        <dbReference type="ChEBI" id="CHEBI:29105"/>
    </ligand>
</feature>
<dbReference type="Proteomes" id="UP001163687">
    <property type="component" value="Chromosome"/>
</dbReference>
<protein>
    <recommendedName>
        <fullName evidence="1 7">Imidazolonepropionase</fullName>
        <ecNumber evidence="1 7">3.5.2.7</ecNumber>
    </recommendedName>
    <alternativeName>
        <fullName evidence="7">Imidazolone-5-propionate hydrolase</fullName>
    </alternativeName>
</protein>
<dbReference type="CDD" id="cd01296">
    <property type="entry name" value="Imidazolone-5PH"/>
    <property type="match status" value="1"/>
</dbReference>
<dbReference type="EMBL" id="AP025628">
    <property type="protein sequence ID" value="BDG58959.1"/>
    <property type="molecule type" value="Genomic_DNA"/>
</dbReference>
<feature type="binding site" evidence="7">
    <location>
        <position position="270"/>
    </location>
    <ligand>
        <name>4-imidazolone-5-propanoate</name>
        <dbReference type="ChEBI" id="CHEBI:77893"/>
    </ligand>
</feature>
<feature type="binding site" evidence="7">
    <location>
        <position position="343"/>
    </location>
    <ligand>
        <name>N-formimidoyl-L-glutamate</name>
        <dbReference type="ChEBI" id="CHEBI:58928"/>
    </ligand>
</feature>
<evidence type="ECO:0000256" key="1">
    <source>
        <dbReference type="ARBA" id="ARBA00012864"/>
    </source>
</evidence>
<keyword evidence="2 7" id="KW-0479">Metal-binding</keyword>
<evidence type="ECO:0000256" key="2">
    <source>
        <dbReference type="ARBA" id="ARBA00022723"/>
    </source>
</evidence>
<feature type="binding site" evidence="7">
    <location>
        <position position="341"/>
    </location>
    <ligand>
        <name>Zn(2+)</name>
        <dbReference type="ChEBI" id="CHEBI:29105"/>
    </ligand>
</feature>
<comment type="subcellular location">
    <subcellularLocation>
        <location evidence="7">Cytoplasm</location>
    </subcellularLocation>
</comment>
<comment type="catalytic activity">
    <reaction evidence="7">
        <text>4-imidazolone-5-propanoate + H2O = N-formimidoyl-L-glutamate</text>
        <dbReference type="Rhea" id="RHEA:23660"/>
        <dbReference type="ChEBI" id="CHEBI:15377"/>
        <dbReference type="ChEBI" id="CHEBI:58928"/>
        <dbReference type="ChEBI" id="CHEBI:77893"/>
        <dbReference type="EC" id="3.5.2.7"/>
    </reaction>
</comment>
<dbReference type="PANTHER" id="PTHR42752">
    <property type="entry name" value="IMIDAZOLONEPROPIONASE"/>
    <property type="match status" value="1"/>
</dbReference>
<sequence length="436" mass="45350">MARQRVDLLVGPAAQVATPVGGDGRPPAGPAQGRLSLIPGGAVAVRGGRIVDVGPYAEVAARVEPAATLDARGRTVLPGFVDPHTHLCFAGWRAEEFGRRLAGATYQEILAAGGGILDTVRHTRAASEVKLAGLVRERLLEVLRFGTTTVEVKSGYGLTTADELKMLRAIRRAADPGDDLDGTWPCEGLVLPEVVPTFLGAHAVPAEFRGDPDAYVDRVVHEMLPAVAREGLAEYVDVFCEAGVFDLDQTRRVVRAAQALGLRARLHADELAPLGGAGLAAELGAASADHLLRIRDEDIPRLRAAGTVATLLPGTALFLGEPFAPARKLIAAGVPVALASDYNPGTQPSGNMALVMAIACLGMGLTPAEALVASTLGAAHALERADRIGSIEPGKQADLVILGAPSYEHLAYRLGTARVAAVLKAGKIAPAGGWER</sequence>
<dbReference type="InterPro" id="IPR054418">
    <property type="entry name" value="MQNX/HUTI_composite_N"/>
</dbReference>
<evidence type="ECO:0000259" key="8">
    <source>
        <dbReference type="Pfam" id="PF01979"/>
    </source>
</evidence>
<evidence type="ECO:0000256" key="7">
    <source>
        <dbReference type="HAMAP-Rule" id="MF_00372"/>
    </source>
</evidence>
<dbReference type="GO" id="GO:0005506">
    <property type="term" value="F:iron ion binding"/>
    <property type="evidence" value="ECO:0007669"/>
    <property type="project" value="UniProtKB-UniRule"/>
</dbReference>
<evidence type="ECO:0000256" key="5">
    <source>
        <dbReference type="ARBA" id="ARBA00022833"/>
    </source>
</evidence>
<feature type="binding site" evidence="7">
    <location>
        <position position="86"/>
    </location>
    <ligand>
        <name>Fe(3+)</name>
        <dbReference type="ChEBI" id="CHEBI:29034"/>
    </ligand>
</feature>
<gene>
    <name evidence="7 10" type="primary">hutI</name>
    <name evidence="10" type="ORF">caldi_00490</name>
</gene>
<dbReference type="Pfam" id="PF22039">
    <property type="entry name" value="HUTI_composite_bact"/>
    <property type="match status" value="1"/>
</dbReference>
<comment type="cofactor">
    <cofactor evidence="7">
        <name>Zn(2+)</name>
        <dbReference type="ChEBI" id="CHEBI:29105"/>
    </cofactor>
    <cofactor evidence="7">
        <name>Fe(3+)</name>
        <dbReference type="ChEBI" id="CHEBI:29034"/>
    </cofactor>
    <text evidence="7">Binds 1 zinc or iron ion per subunit.</text>
</comment>
<feature type="binding site" evidence="7">
    <location>
        <position position="345"/>
    </location>
    <ligand>
        <name>N-formimidoyl-L-glutamate</name>
        <dbReference type="ChEBI" id="CHEBI:58928"/>
    </ligand>
</feature>
<feature type="binding site" evidence="7">
    <location>
        <position position="341"/>
    </location>
    <ligand>
        <name>Fe(3+)</name>
        <dbReference type="ChEBI" id="CHEBI:29034"/>
    </ligand>
</feature>
<keyword evidence="4 7" id="KW-0369">Histidine metabolism</keyword>
<dbReference type="Gene3D" id="3.20.20.140">
    <property type="entry name" value="Metal-dependent hydrolases"/>
    <property type="match status" value="1"/>
</dbReference>
<dbReference type="FunFam" id="3.20.20.140:FF:000007">
    <property type="entry name" value="Imidazolonepropionase"/>
    <property type="match status" value="1"/>
</dbReference>
<feature type="binding site" evidence="7">
    <location>
        <position position="86"/>
    </location>
    <ligand>
        <name>Zn(2+)</name>
        <dbReference type="ChEBI" id="CHEBI:29105"/>
    </ligand>
</feature>
<dbReference type="PANTHER" id="PTHR42752:SF1">
    <property type="entry name" value="IMIDAZOLONEPROPIONASE-RELATED"/>
    <property type="match status" value="1"/>
</dbReference>
<feature type="binding site" evidence="7">
    <location>
        <position position="346"/>
    </location>
    <ligand>
        <name>4-imidazolone-5-propanoate</name>
        <dbReference type="ChEBI" id="CHEBI:77893"/>
    </ligand>
</feature>
<feature type="binding site" evidence="7">
    <location>
        <position position="84"/>
    </location>
    <ligand>
        <name>Fe(3+)</name>
        <dbReference type="ChEBI" id="CHEBI:29034"/>
    </ligand>
</feature>
<comment type="similarity">
    <text evidence="7">Belongs to the metallo-dependent hydrolases superfamily. HutI family.</text>
</comment>
<proteinExistence type="inferred from homology"/>
<dbReference type="NCBIfam" id="TIGR01224">
    <property type="entry name" value="hutI"/>
    <property type="match status" value="1"/>
</dbReference>
<dbReference type="InterPro" id="IPR006680">
    <property type="entry name" value="Amidohydro-rel"/>
</dbReference>
<dbReference type="InterPro" id="IPR011059">
    <property type="entry name" value="Metal-dep_hydrolase_composite"/>
</dbReference>
<dbReference type="HAMAP" id="MF_00372">
    <property type="entry name" value="HutI"/>
    <property type="match status" value="1"/>
</dbReference>
<feature type="binding site" evidence="7">
    <location>
        <position position="156"/>
    </location>
    <ligand>
        <name>N-formimidoyl-L-glutamate</name>
        <dbReference type="ChEBI" id="CHEBI:58928"/>
    </ligand>
</feature>
<dbReference type="InterPro" id="IPR005920">
    <property type="entry name" value="HutI"/>
</dbReference>
<keyword evidence="5 7" id="KW-0862">Zinc</keyword>
<dbReference type="AlphaFoldDB" id="A0AA35CIB1"/>